<dbReference type="AlphaFoldDB" id="A0A317R9T4"/>
<reference evidence="1 2" key="1">
    <citation type="submission" date="2018-05" db="EMBL/GenBank/DDBJ databases">
        <title>Genomic Encyclopedia of Type Strains, Phase IV (KMG-IV): sequencing the most valuable type-strain genomes for metagenomic binning, comparative biology and taxonomic classification.</title>
        <authorList>
            <person name="Goeker M."/>
        </authorList>
    </citation>
    <scope>NUCLEOTIDE SEQUENCE [LARGE SCALE GENOMIC DNA]</scope>
    <source>
        <strain evidence="1 2">DSM 26006</strain>
    </source>
</reference>
<gene>
    <name evidence="1" type="ORF">DFR36_108120</name>
</gene>
<organism evidence="1 2">
    <name type="scientific">Melaminivora alkalimesophila</name>
    <dbReference type="NCBI Taxonomy" id="1165852"/>
    <lineage>
        <taxon>Bacteria</taxon>
        <taxon>Pseudomonadati</taxon>
        <taxon>Pseudomonadota</taxon>
        <taxon>Betaproteobacteria</taxon>
        <taxon>Burkholderiales</taxon>
        <taxon>Comamonadaceae</taxon>
        <taxon>Melaminivora</taxon>
    </lineage>
</organism>
<dbReference type="Proteomes" id="UP000246483">
    <property type="component" value="Unassembled WGS sequence"/>
</dbReference>
<evidence type="ECO:0008006" key="3">
    <source>
        <dbReference type="Google" id="ProtNLM"/>
    </source>
</evidence>
<keyword evidence="2" id="KW-1185">Reference proteome</keyword>
<comment type="caution">
    <text evidence="1">The sequence shown here is derived from an EMBL/GenBank/DDBJ whole genome shotgun (WGS) entry which is preliminary data.</text>
</comment>
<evidence type="ECO:0000313" key="2">
    <source>
        <dbReference type="Proteomes" id="UP000246483"/>
    </source>
</evidence>
<dbReference type="EMBL" id="QGUB01000008">
    <property type="protein sequence ID" value="PWW44443.1"/>
    <property type="molecule type" value="Genomic_DNA"/>
</dbReference>
<protein>
    <recommendedName>
        <fullName evidence="3">Flagellar biosynthesis protein FlhG</fullName>
    </recommendedName>
</protein>
<dbReference type="RefSeq" id="WP_211306083.1">
    <property type="nucleotide sequence ID" value="NZ_QGUB01000008.1"/>
</dbReference>
<proteinExistence type="predicted"/>
<name>A0A317R9T4_9BURK</name>
<sequence>MWHDTAPHQAAGLQRLMAEQPLRLLPVVCPATPNPAALELLWQLCAVLQRLSYPVIVLDGSAAEGRHAPGLAELLAGMPWPGEPDPGASSALAIVPAARGLARLARRDRSTGAADPLAPLAPLFRNYAAVALHASAEQLAPLVQHRRDCVPLVVTGPRARGMVAGYRQLKHLVLHAAISRCMVAALRPHAVPAADRQTTEALQALQRSARQHLGLRCHGTVVAPGRLQDIQRLALQLLENGCTMDTAGERQGGCLPFGRDACASFFPECSH</sequence>
<evidence type="ECO:0000313" key="1">
    <source>
        <dbReference type="EMBL" id="PWW44443.1"/>
    </source>
</evidence>
<accession>A0A317R9T4</accession>